<accession>A0ACC2JJ74</accession>
<comment type="caution">
    <text evidence="1">The sequence shown here is derived from an EMBL/GenBank/DDBJ whole genome shotgun (WGS) entry which is preliminary data.</text>
</comment>
<evidence type="ECO:0000313" key="2">
    <source>
        <dbReference type="Proteomes" id="UP001153332"/>
    </source>
</evidence>
<gene>
    <name evidence="1" type="ORF">O1611_g6173</name>
</gene>
<sequence>MRQGIDIQAAVGRRPLETSTSSKNEEPAEDNQDDDKMDVENEQGARASTPKRDAEEQLGNSVSKKLKEDSGSTGTDTDTDSKFNNTTPESKENGNGDAMIKD</sequence>
<proteinExistence type="predicted"/>
<name>A0ACC2JJ74_9PEZI</name>
<evidence type="ECO:0000313" key="1">
    <source>
        <dbReference type="EMBL" id="KAJ8127465.1"/>
    </source>
</evidence>
<dbReference type="Proteomes" id="UP001153332">
    <property type="component" value="Unassembled WGS sequence"/>
</dbReference>
<keyword evidence="2" id="KW-1185">Reference proteome</keyword>
<reference evidence="1" key="1">
    <citation type="submission" date="2022-12" db="EMBL/GenBank/DDBJ databases">
        <title>Genome Sequence of Lasiodiplodia mahajangana.</title>
        <authorList>
            <person name="Buettner E."/>
        </authorList>
    </citation>
    <scope>NUCLEOTIDE SEQUENCE</scope>
    <source>
        <strain evidence="1">VT137</strain>
    </source>
</reference>
<dbReference type="EMBL" id="JAPUUL010001416">
    <property type="protein sequence ID" value="KAJ8127465.1"/>
    <property type="molecule type" value="Genomic_DNA"/>
</dbReference>
<organism evidence="1 2">
    <name type="scientific">Lasiodiplodia mahajangana</name>
    <dbReference type="NCBI Taxonomy" id="1108764"/>
    <lineage>
        <taxon>Eukaryota</taxon>
        <taxon>Fungi</taxon>
        <taxon>Dikarya</taxon>
        <taxon>Ascomycota</taxon>
        <taxon>Pezizomycotina</taxon>
        <taxon>Dothideomycetes</taxon>
        <taxon>Dothideomycetes incertae sedis</taxon>
        <taxon>Botryosphaeriales</taxon>
        <taxon>Botryosphaeriaceae</taxon>
        <taxon>Lasiodiplodia</taxon>
    </lineage>
</organism>
<protein>
    <submittedName>
        <fullName evidence="1">Uncharacterized protein</fullName>
    </submittedName>
</protein>